<keyword evidence="2" id="KW-1003">Cell membrane</keyword>
<evidence type="ECO:0000313" key="11">
    <source>
        <dbReference type="Proteomes" id="UP000469734"/>
    </source>
</evidence>
<dbReference type="PANTHER" id="PTHR33908:SF11">
    <property type="entry name" value="MEMBRANE PROTEIN"/>
    <property type="match status" value="1"/>
</dbReference>
<dbReference type="InterPro" id="IPR050297">
    <property type="entry name" value="LipidA_mod_glycosyltrf_83"/>
</dbReference>
<feature type="transmembrane region" description="Helical" evidence="8">
    <location>
        <begin position="144"/>
        <end position="162"/>
    </location>
</feature>
<dbReference type="AlphaFoldDB" id="A0A7X4H2I4"/>
<proteinExistence type="predicted"/>
<evidence type="ECO:0000259" key="9">
    <source>
        <dbReference type="Pfam" id="PF13231"/>
    </source>
</evidence>
<keyword evidence="7 8" id="KW-0472">Membrane</keyword>
<evidence type="ECO:0000256" key="3">
    <source>
        <dbReference type="ARBA" id="ARBA00022676"/>
    </source>
</evidence>
<feature type="transmembrane region" description="Helical" evidence="8">
    <location>
        <begin position="336"/>
        <end position="354"/>
    </location>
</feature>
<evidence type="ECO:0000256" key="2">
    <source>
        <dbReference type="ARBA" id="ARBA00022475"/>
    </source>
</evidence>
<feature type="transmembrane region" description="Helical" evidence="8">
    <location>
        <begin position="174"/>
        <end position="193"/>
    </location>
</feature>
<feature type="domain" description="Glycosyltransferase RgtA/B/C/D-like" evidence="9">
    <location>
        <begin position="67"/>
        <end position="244"/>
    </location>
</feature>
<dbReference type="GO" id="GO:0009103">
    <property type="term" value="P:lipopolysaccharide biosynthetic process"/>
    <property type="evidence" value="ECO:0007669"/>
    <property type="project" value="UniProtKB-ARBA"/>
</dbReference>
<keyword evidence="5 8" id="KW-0812">Transmembrane</keyword>
<keyword evidence="3" id="KW-0328">Glycosyltransferase</keyword>
<name>A0A7X4H2I4_9BURK</name>
<feature type="transmembrane region" description="Helical" evidence="8">
    <location>
        <begin position="361"/>
        <end position="379"/>
    </location>
</feature>
<dbReference type="Pfam" id="PF13231">
    <property type="entry name" value="PMT_2"/>
    <property type="match status" value="1"/>
</dbReference>
<evidence type="ECO:0000256" key="1">
    <source>
        <dbReference type="ARBA" id="ARBA00004651"/>
    </source>
</evidence>
<organism evidence="10 11">
    <name type="scientific">Duganella margarita</name>
    <dbReference type="NCBI Taxonomy" id="2692170"/>
    <lineage>
        <taxon>Bacteria</taxon>
        <taxon>Pseudomonadati</taxon>
        <taxon>Pseudomonadota</taxon>
        <taxon>Betaproteobacteria</taxon>
        <taxon>Burkholderiales</taxon>
        <taxon>Oxalobacteraceae</taxon>
        <taxon>Telluria group</taxon>
        <taxon>Duganella</taxon>
    </lineage>
</organism>
<reference evidence="10 11" key="1">
    <citation type="submission" date="2019-12" db="EMBL/GenBank/DDBJ databases">
        <title>Novel species isolated from a subtropical stream in China.</title>
        <authorList>
            <person name="Lu H."/>
        </authorList>
    </citation>
    <scope>NUCLEOTIDE SEQUENCE [LARGE SCALE GENOMIC DNA]</scope>
    <source>
        <strain evidence="10 11">FT134W</strain>
    </source>
</reference>
<evidence type="ECO:0000256" key="6">
    <source>
        <dbReference type="ARBA" id="ARBA00022989"/>
    </source>
</evidence>
<feature type="transmembrane region" description="Helical" evidence="8">
    <location>
        <begin position="305"/>
        <end position="324"/>
    </location>
</feature>
<feature type="transmembrane region" description="Helical" evidence="8">
    <location>
        <begin position="199"/>
        <end position="219"/>
    </location>
</feature>
<dbReference type="Proteomes" id="UP000469734">
    <property type="component" value="Unassembled WGS sequence"/>
</dbReference>
<comment type="caution">
    <text evidence="10">The sequence shown here is derived from an EMBL/GenBank/DDBJ whole genome shotgun (WGS) entry which is preliminary data.</text>
</comment>
<feature type="transmembrane region" description="Helical" evidence="8">
    <location>
        <begin position="87"/>
        <end position="108"/>
    </location>
</feature>
<dbReference type="PANTHER" id="PTHR33908">
    <property type="entry name" value="MANNOSYLTRANSFERASE YKCB-RELATED"/>
    <property type="match status" value="1"/>
</dbReference>
<gene>
    <name evidence="10" type="ORF">GTP56_18255</name>
</gene>
<dbReference type="EMBL" id="WWCR01000020">
    <property type="protein sequence ID" value="MYM74130.1"/>
    <property type="molecule type" value="Genomic_DNA"/>
</dbReference>
<protein>
    <recommendedName>
        <fullName evidence="9">Glycosyltransferase RgtA/B/C/D-like domain-containing protein</fullName>
    </recommendedName>
</protein>
<comment type="subcellular location">
    <subcellularLocation>
        <location evidence="1">Cell membrane</location>
        <topology evidence="1">Multi-pass membrane protein</topology>
    </subcellularLocation>
</comment>
<feature type="transmembrane region" description="Helical" evidence="8">
    <location>
        <begin position="268"/>
        <end position="293"/>
    </location>
</feature>
<keyword evidence="6 8" id="KW-1133">Transmembrane helix</keyword>
<evidence type="ECO:0000256" key="4">
    <source>
        <dbReference type="ARBA" id="ARBA00022679"/>
    </source>
</evidence>
<dbReference type="GO" id="GO:0005886">
    <property type="term" value="C:plasma membrane"/>
    <property type="evidence" value="ECO:0007669"/>
    <property type="project" value="UniProtKB-SubCell"/>
</dbReference>
<evidence type="ECO:0000256" key="7">
    <source>
        <dbReference type="ARBA" id="ARBA00023136"/>
    </source>
</evidence>
<dbReference type="InterPro" id="IPR038731">
    <property type="entry name" value="RgtA/B/C-like"/>
</dbReference>
<dbReference type="RefSeq" id="WP_161051153.1">
    <property type="nucleotide sequence ID" value="NZ_WWCR01000020.1"/>
</dbReference>
<evidence type="ECO:0000256" key="5">
    <source>
        <dbReference type="ARBA" id="ARBA00022692"/>
    </source>
</evidence>
<dbReference type="GO" id="GO:0016763">
    <property type="term" value="F:pentosyltransferase activity"/>
    <property type="evidence" value="ECO:0007669"/>
    <property type="project" value="TreeGrafter"/>
</dbReference>
<keyword evidence="4" id="KW-0808">Transferase</keyword>
<feature type="transmembrane region" description="Helical" evidence="8">
    <location>
        <begin position="226"/>
        <end position="248"/>
    </location>
</feature>
<evidence type="ECO:0000313" key="10">
    <source>
        <dbReference type="EMBL" id="MYM74130.1"/>
    </source>
</evidence>
<sequence>MKNFFTGREPLPSRMFWLACLALCLIGLAFRLPTLGRSLWLDEAYSAWFSSVPLYELWHSVPLYETHPPMYYTLLKGWSTLFGNGEVAMRSLSVLATVATVLLLAVSGKVLRAGPVGERVGLLAALFLAVNKGNIEYAQQARPYGLETLTVTLAILFSMLLLKAIREQAGRPLSFQPLLPSMLGLGISAGMTLWLHNTAVLICFGIWAALVTTLLCFVPGKRMQQAVAVGVPGVIALLIWSPFLPMFIKQNTQLTGLAFWIAANWKDPFAAMSIAAGGKLPLLPVTVLVLLGFVRLWRFDRTTALNLAVALGLPLVVVVIYGYLRTPIFIDRLFEWWSPSIMALTALGVIVGVRQQALRKWAALLVLALGCASTALYYIQPYKDWPAMVSYIATHAQPGDMIIASASEASVPLRYYARRHANLPEILYIPAAFPALGMKDRTYISNLGTPAIVPADRIPVHAALQTHGRIWFIEVRPDVYDPQGIVRGEILSSRKLVESPVKGTTTMDLFGL</sequence>
<accession>A0A7X4H2I4</accession>
<evidence type="ECO:0000256" key="8">
    <source>
        <dbReference type="SAM" id="Phobius"/>
    </source>
</evidence>